<protein>
    <submittedName>
        <fullName evidence="1">Uncharacterized protein</fullName>
    </submittedName>
</protein>
<name>A0A8S0X0W7_CYCAE</name>
<evidence type="ECO:0000313" key="2">
    <source>
        <dbReference type="Proteomes" id="UP000467700"/>
    </source>
</evidence>
<dbReference type="AlphaFoldDB" id="A0A8S0X0W7"/>
<evidence type="ECO:0000313" key="1">
    <source>
        <dbReference type="EMBL" id="CAA7270566.1"/>
    </source>
</evidence>
<dbReference type="Proteomes" id="UP000467700">
    <property type="component" value="Unassembled WGS sequence"/>
</dbReference>
<proteinExistence type="predicted"/>
<organism evidence="1 2">
    <name type="scientific">Cyclocybe aegerita</name>
    <name type="common">Black poplar mushroom</name>
    <name type="synonym">Agrocybe aegerita</name>
    <dbReference type="NCBI Taxonomy" id="1973307"/>
    <lineage>
        <taxon>Eukaryota</taxon>
        <taxon>Fungi</taxon>
        <taxon>Dikarya</taxon>
        <taxon>Basidiomycota</taxon>
        <taxon>Agaricomycotina</taxon>
        <taxon>Agaricomycetes</taxon>
        <taxon>Agaricomycetidae</taxon>
        <taxon>Agaricales</taxon>
        <taxon>Agaricineae</taxon>
        <taxon>Bolbitiaceae</taxon>
        <taxon>Cyclocybe</taxon>
    </lineage>
</organism>
<accession>A0A8S0X0W7</accession>
<gene>
    <name evidence="1" type="ORF">AAE3_LOCUS12756</name>
</gene>
<comment type="caution">
    <text evidence="1">The sequence shown here is derived from an EMBL/GenBank/DDBJ whole genome shotgun (WGS) entry which is preliminary data.</text>
</comment>
<reference evidence="1 2" key="1">
    <citation type="submission" date="2020-01" db="EMBL/GenBank/DDBJ databases">
        <authorList>
            <person name="Gupta K D."/>
        </authorList>
    </citation>
    <scope>NUCLEOTIDE SEQUENCE [LARGE SCALE GENOMIC DNA]</scope>
</reference>
<sequence length="266" mass="29450">MHRLCSCLRRAYIVPEPDDAHWALENVPAVCRRRVAFPRHVFTGSCTSSTPIPLLFRPRVSCPTSLEAPAHRAGYSPDTEDLSPIYLRVIHYSSSPSSIQSTSTHEVELRNLDRGEGKACVDEEEEDVWPILGLNRHWAWQAKRWPGEVGSAGRYWGCEEQRGSTRWQVAIPKALYLDTRADVGVRATVPVISWIEDLGDCVGFDLGVSTSALAVSGGNNIASSATALAGRQRRVLRGRRCEVREHSDTSRGQHSALACSWTSVDD</sequence>
<dbReference type="EMBL" id="CACVBS010000090">
    <property type="protein sequence ID" value="CAA7270566.1"/>
    <property type="molecule type" value="Genomic_DNA"/>
</dbReference>
<keyword evidence="2" id="KW-1185">Reference proteome</keyword>